<feature type="domain" description="Glycosyltransferase 2-like" evidence="1">
    <location>
        <begin position="15"/>
        <end position="137"/>
    </location>
</feature>
<protein>
    <submittedName>
        <fullName evidence="2">Glycosyltransferase family 2 protein</fullName>
    </submittedName>
</protein>
<dbReference type="SUPFAM" id="SSF53448">
    <property type="entry name" value="Nucleotide-diphospho-sugar transferases"/>
    <property type="match status" value="1"/>
</dbReference>
<dbReference type="InterPro" id="IPR001173">
    <property type="entry name" value="Glyco_trans_2-like"/>
</dbReference>
<dbReference type="Proteomes" id="UP000029733">
    <property type="component" value="Unassembled WGS sequence"/>
</dbReference>
<proteinExistence type="predicted"/>
<dbReference type="PANTHER" id="PTHR22916:SF3">
    <property type="entry name" value="UDP-GLCNAC:BETAGAL BETA-1,3-N-ACETYLGLUCOSAMINYLTRANSFERASE-LIKE PROTEIN 1"/>
    <property type="match status" value="1"/>
</dbReference>
<dbReference type="CDD" id="cd00761">
    <property type="entry name" value="Glyco_tranf_GTA_type"/>
    <property type="match status" value="1"/>
</dbReference>
<gene>
    <name evidence="2" type="ORF">LS71_004180</name>
</gene>
<organism evidence="2 3">
    <name type="scientific">Helicobacter jaachi</name>
    <dbReference type="NCBI Taxonomy" id="1677920"/>
    <lineage>
        <taxon>Bacteria</taxon>
        <taxon>Pseudomonadati</taxon>
        <taxon>Campylobacterota</taxon>
        <taxon>Epsilonproteobacteria</taxon>
        <taxon>Campylobacterales</taxon>
        <taxon>Helicobacteraceae</taxon>
        <taxon>Helicobacter</taxon>
    </lineage>
</organism>
<dbReference type="PANTHER" id="PTHR22916">
    <property type="entry name" value="GLYCOSYLTRANSFERASE"/>
    <property type="match status" value="1"/>
</dbReference>
<evidence type="ECO:0000313" key="3">
    <source>
        <dbReference type="Proteomes" id="UP000029733"/>
    </source>
</evidence>
<dbReference type="AlphaFoldDB" id="A0A4U8TDR7"/>
<dbReference type="OrthoDB" id="9786172at2"/>
<dbReference type="RefSeq" id="WP_052057772.1">
    <property type="nucleotide sequence ID" value="NZ_JRPR02000002.1"/>
</dbReference>
<accession>A0A4U8TDR7</accession>
<name>A0A4U8TDR7_9HELI</name>
<dbReference type="Pfam" id="PF00535">
    <property type="entry name" value="Glycos_transf_2"/>
    <property type="match status" value="1"/>
</dbReference>
<evidence type="ECO:0000259" key="1">
    <source>
        <dbReference type="Pfam" id="PF00535"/>
    </source>
</evidence>
<dbReference type="InterPro" id="IPR029044">
    <property type="entry name" value="Nucleotide-diphossugar_trans"/>
</dbReference>
<keyword evidence="3" id="KW-1185">Reference proteome</keyword>
<reference evidence="2 3" key="1">
    <citation type="journal article" date="2014" name="Genome Announc.">
        <title>Draft genome sequences of eight enterohepatic helicobacter species isolated from both laboratory and wild rodents.</title>
        <authorList>
            <person name="Sheh A."/>
            <person name="Shen Z."/>
            <person name="Fox J.G."/>
        </authorList>
    </citation>
    <scope>NUCLEOTIDE SEQUENCE [LARGE SCALE GENOMIC DNA]</scope>
    <source>
        <strain evidence="2 3">MIT 09-6949</strain>
    </source>
</reference>
<sequence length="205" mass="22971">MQPNELDSMDFPLVSIIIPNFNTARFVSSALKSCIEQTYTHWEAIIVDDASKDNSARIIADFASQDTRIKPIFLESNGGVANARNLALQAASGRFIAFLDADDVWEKHKLEYQVRFMLANDVALSYGDYYVIDEEDSILGDFIPEAHITFKNMLKTCQIGNSTAVYDANKCGKVKAGQIRQDYELWLSILRDFSAQKVCFAPPPA</sequence>
<dbReference type="EMBL" id="JRPR02000002">
    <property type="protein sequence ID" value="TLD96807.1"/>
    <property type="molecule type" value="Genomic_DNA"/>
</dbReference>
<evidence type="ECO:0000313" key="2">
    <source>
        <dbReference type="EMBL" id="TLD96807.1"/>
    </source>
</evidence>
<comment type="caution">
    <text evidence="2">The sequence shown here is derived from an EMBL/GenBank/DDBJ whole genome shotgun (WGS) entry which is preliminary data.</text>
</comment>
<dbReference type="Gene3D" id="3.90.550.10">
    <property type="entry name" value="Spore Coat Polysaccharide Biosynthesis Protein SpsA, Chain A"/>
    <property type="match status" value="1"/>
</dbReference>
<dbReference type="GO" id="GO:0016758">
    <property type="term" value="F:hexosyltransferase activity"/>
    <property type="evidence" value="ECO:0007669"/>
    <property type="project" value="UniProtKB-ARBA"/>
</dbReference>
<keyword evidence="2" id="KW-0808">Transferase</keyword>